<dbReference type="EMBL" id="CM046105">
    <property type="protein sequence ID" value="KAI8434861.1"/>
    <property type="molecule type" value="Genomic_DNA"/>
</dbReference>
<reference evidence="1 2" key="1">
    <citation type="journal article" date="2022" name="Genome Biol. Evol.">
        <title>The Spruce Budworm Genome: Reconstructing the Evolutionary History of Antifreeze Proteins.</title>
        <authorList>
            <person name="Beliveau C."/>
            <person name="Gagne P."/>
            <person name="Picq S."/>
            <person name="Vernygora O."/>
            <person name="Keeling C.I."/>
            <person name="Pinkney K."/>
            <person name="Doucet D."/>
            <person name="Wen F."/>
            <person name="Johnston J.S."/>
            <person name="Maaroufi H."/>
            <person name="Boyle B."/>
            <person name="Laroche J."/>
            <person name="Dewar K."/>
            <person name="Juretic N."/>
            <person name="Blackburn G."/>
            <person name="Nisole A."/>
            <person name="Brunet B."/>
            <person name="Brandao M."/>
            <person name="Lumley L."/>
            <person name="Duan J."/>
            <person name="Quan G."/>
            <person name="Lucarotti C.J."/>
            <person name="Roe A.D."/>
            <person name="Sperling F.A.H."/>
            <person name="Levesque R.C."/>
            <person name="Cusson M."/>
        </authorList>
    </citation>
    <scope>NUCLEOTIDE SEQUENCE [LARGE SCALE GENOMIC DNA]</scope>
    <source>
        <strain evidence="1">Glfc:IPQL:Cfum</strain>
    </source>
</reference>
<evidence type="ECO:0000313" key="2">
    <source>
        <dbReference type="Proteomes" id="UP001064048"/>
    </source>
</evidence>
<dbReference type="Proteomes" id="UP001064048">
    <property type="component" value="Chromosome 5"/>
</dbReference>
<comment type="caution">
    <text evidence="1">The sequence shown here is derived from an EMBL/GenBank/DDBJ whole genome shotgun (WGS) entry which is preliminary data.</text>
</comment>
<proteinExistence type="predicted"/>
<gene>
    <name evidence="1" type="ORF">MSG28_003351</name>
</gene>
<sequence>MVALHFNMYAEAANVKRKQALDLINDLEKLAIESAPRGTSRKPSQPEWMQIHDNVLQVKFVYRRRGRALPSADASGWLTVDWRRTERRVAPSSATGYTTAEYTEARVKCNNYKNLNLSRNLFIGTDTDRNMVDRDLSSEGFLCDSEDCCGEPRTMPSGA</sequence>
<keyword evidence="2" id="KW-1185">Reference proteome</keyword>
<organism evidence="1 2">
    <name type="scientific">Choristoneura fumiferana</name>
    <name type="common">Spruce budworm moth</name>
    <name type="synonym">Archips fumiferana</name>
    <dbReference type="NCBI Taxonomy" id="7141"/>
    <lineage>
        <taxon>Eukaryota</taxon>
        <taxon>Metazoa</taxon>
        <taxon>Ecdysozoa</taxon>
        <taxon>Arthropoda</taxon>
        <taxon>Hexapoda</taxon>
        <taxon>Insecta</taxon>
        <taxon>Pterygota</taxon>
        <taxon>Neoptera</taxon>
        <taxon>Endopterygota</taxon>
        <taxon>Lepidoptera</taxon>
        <taxon>Glossata</taxon>
        <taxon>Ditrysia</taxon>
        <taxon>Tortricoidea</taxon>
        <taxon>Tortricidae</taxon>
        <taxon>Tortricinae</taxon>
        <taxon>Choristoneura</taxon>
    </lineage>
</organism>
<accession>A0ACC0KE89</accession>
<name>A0ACC0KE89_CHOFU</name>
<protein>
    <submittedName>
        <fullName evidence="1">Uncharacterized protein</fullName>
    </submittedName>
</protein>
<evidence type="ECO:0000313" key="1">
    <source>
        <dbReference type="EMBL" id="KAI8434861.1"/>
    </source>
</evidence>